<feature type="domain" description="Immunity protein 45" evidence="1">
    <location>
        <begin position="18"/>
        <end position="111"/>
    </location>
</feature>
<protein>
    <recommendedName>
        <fullName evidence="1">Immunity protein 45 domain-containing protein</fullName>
    </recommendedName>
</protein>
<comment type="caution">
    <text evidence="2">The sequence shown here is derived from an EMBL/GenBank/DDBJ whole genome shotgun (WGS) entry which is preliminary data.</text>
</comment>
<reference evidence="2 3" key="1">
    <citation type="submission" date="2020-08" db="EMBL/GenBank/DDBJ databases">
        <title>Genomic Encyclopedia of Type Strains, Phase IV (KMG-V): Genome sequencing to study the core and pangenomes of soil and plant-associated prokaryotes.</title>
        <authorList>
            <person name="Whitman W."/>
        </authorList>
    </citation>
    <scope>NUCLEOTIDE SEQUENCE [LARGE SCALE GENOMIC DNA]</scope>
    <source>
        <strain evidence="2 3">SEMIA 4060</strain>
    </source>
</reference>
<evidence type="ECO:0000313" key="2">
    <source>
        <dbReference type="EMBL" id="MBB6487815.1"/>
    </source>
</evidence>
<dbReference type="InterPro" id="IPR029077">
    <property type="entry name" value="Imm45"/>
</dbReference>
<evidence type="ECO:0000259" key="1">
    <source>
        <dbReference type="Pfam" id="PF15572"/>
    </source>
</evidence>
<accession>A0A7X0IV71</accession>
<organism evidence="2 3">
    <name type="scientific">Rhizobium lusitanum</name>
    <dbReference type="NCBI Taxonomy" id="293958"/>
    <lineage>
        <taxon>Bacteria</taxon>
        <taxon>Pseudomonadati</taxon>
        <taxon>Pseudomonadota</taxon>
        <taxon>Alphaproteobacteria</taxon>
        <taxon>Hyphomicrobiales</taxon>
        <taxon>Rhizobiaceae</taxon>
        <taxon>Rhizobium/Agrobacterium group</taxon>
        <taxon>Rhizobium</taxon>
    </lineage>
</organism>
<proteinExistence type="predicted"/>
<name>A0A7X0IV71_9HYPH</name>
<evidence type="ECO:0000313" key="3">
    <source>
        <dbReference type="Proteomes" id="UP000565576"/>
    </source>
</evidence>
<gene>
    <name evidence="2" type="ORF">GGD46_005125</name>
</gene>
<sequence>MNSINPHVGTEHWEHLSEFEGEFISPGAILRCSGKWPYEDYVDFMAVDLIDQLKRGFGLIVASGFKAGRLLATFPSESRGLEMAHGLKAKWLIENWAEWAYPDCPIEQVLIRDRFYPAFTQAAIQS</sequence>
<dbReference type="RefSeq" id="WP_184709018.1">
    <property type="nucleotide sequence ID" value="NZ_JACHBG010000016.1"/>
</dbReference>
<dbReference type="EMBL" id="JACHBG010000016">
    <property type="protein sequence ID" value="MBB6487815.1"/>
    <property type="molecule type" value="Genomic_DNA"/>
</dbReference>
<dbReference type="Pfam" id="PF15572">
    <property type="entry name" value="Imm45"/>
    <property type="match status" value="1"/>
</dbReference>
<dbReference type="AlphaFoldDB" id="A0A7X0IV71"/>
<dbReference type="Proteomes" id="UP000565576">
    <property type="component" value="Unassembled WGS sequence"/>
</dbReference>